<evidence type="ECO:0000313" key="1">
    <source>
        <dbReference type="EMBL" id="MEE3716093.1"/>
    </source>
</evidence>
<dbReference type="AlphaFoldDB" id="A0AAW9PYW3"/>
<reference evidence="1" key="1">
    <citation type="submission" date="2024-01" db="EMBL/GenBank/DDBJ databases">
        <title>Bank of Algae and Cyanobacteria of the Azores (BACA) strain genomes.</title>
        <authorList>
            <person name="Luz R."/>
            <person name="Cordeiro R."/>
            <person name="Fonseca A."/>
            <person name="Goncalves V."/>
        </authorList>
    </citation>
    <scope>NUCLEOTIDE SEQUENCE</scope>
    <source>
        <strain evidence="1">BACA0141</strain>
    </source>
</reference>
<dbReference type="Proteomes" id="UP001333818">
    <property type="component" value="Unassembled WGS sequence"/>
</dbReference>
<dbReference type="RefSeq" id="WP_330482518.1">
    <property type="nucleotide sequence ID" value="NZ_JAZBJZ010000012.1"/>
</dbReference>
<accession>A0AAW9PYW3</accession>
<comment type="caution">
    <text evidence="1">The sequence shown here is derived from an EMBL/GenBank/DDBJ whole genome shotgun (WGS) entry which is preliminary data.</text>
</comment>
<dbReference type="PANTHER" id="PTHR30348">
    <property type="entry name" value="UNCHARACTERIZED PROTEIN YECE"/>
    <property type="match status" value="1"/>
</dbReference>
<proteinExistence type="predicted"/>
<dbReference type="EMBL" id="JAZBJZ010000012">
    <property type="protein sequence ID" value="MEE3716093.1"/>
    <property type="molecule type" value="Genomic_DNA"/>
</dbReference>
<dbReference type="InterPro" id="IPR002763">
    <property type="entry name" value="DUF72"/>
</dbReference>
<dbReference type="SUPFAM" id="SSF117396">
    <property type="entry name" value="TM1631-like"/>
    <property type="match status" value="1"/>
</dbReference>
<dbReference type="Pfam" id="PF01904">
    <property type="entry name" value="DUF72"/>
    <property type="match status" value="1"/>
</dbReference>
<dbReference type="PANTHER" id="PTHR30348:SF9">
    <property type="entry name" value="UPF0759 PROTEIN YECE"/>
    <property type="match status" value="1"/>
</dbReference>
<keyword evidence="2" id="KW-1185">Reference proteome</keyword>
<name>A0AAW9PYW3_9CYAN</name>
<sequence length="292" mass="33660">MDNFAPNFFLGCAVWAYKGWIGDFYPPKSQPTNFLKLYSQRFTTVEGNTTFYVTPNKDTVARWAAETPQGFTFCPKIPKALTHQGLLVPMIPEVLKFLELMGGLGDRLGVTFAQLPPSYSPAHTNDLTQFLKALSQSGYATALEVRHPAWFREPYASNLTETLQQFGIGRVLLDSRPIYESPEPFLPESMPSERRKPRLPLQISMTADFSFVRFVSHPDRSYNQPFLAEWATWIETWLQQNKRIYFFMHCPIEERSPHNALYFQQMLEQQNLPVPALPWTKLAQPAQQLQLF</sequence>
<evidence type="ECO:0000313" key="2">
    <source>
        <dbReference type="Proteomes" id="UP001333818"/>
    </source>
</evidence>
<protein>
    <submittedName>
        <fullName evidence="1">DUF72 domain-containing protein</fullName>
    </submittedName>
</protein>
<gene>
    <name evidence="1" type="ORF">V2H45_04955</name>
</gene>
<organism evidence="1 2">
    <name type="scientific">Tumidithrix elongata BACA0141</name>
    <dbReference type="NCBI Taxonomy" id="2716417"/>
    <lineage>
        <taxon>Bacteria</taxon>
        <taxon>Bacillati</taxon>
        <taxon>Cyanobacteriota</taxon>
        <taxon>Cyanophyceae</taxon>
        <taxon>Pseudanabaenales</taxon>
        <taxon>Pseudanabaenaceae</taxon>
        <taxon>Tumidithrix</taxon>
        <taxon>Tumidithrix elongata</taxon>
    </lineage>
</organism>
<dbReference type="InterPro" id="IPR036520">
    <property type="entry name" value="UPF0759_sf"/>
</dbReference>
<dbReference type="Gene3D" id="3.20.20.410">
    <property type="entry name" value="Protein of unknown function UPF0759"/>
    <property type="match status" value="1"/>
</dbReference>